<dbReference type="STRING" id="76193.A0A194RQL2"/>
<evidence type="ECO:0000256" key="1">
    <source>
        <dbReference type="ARBA" id="ARBA00004613"/>
    </source>
</evidence>
<dbReference type="InterPro" id="IPR002350">
    <property type="entry name" value="Kazal_dom"/>
</dbReference>
<dbReference type="InParanoid" id="A0A194RQL2"/>
<dbReference type="PANTHER" id="PTHR21179:SF0">
    <property type="entry name" value="SERINE PROTEASE INHIBITOR KAZAL-TYPE 4"/>
    <property type="match status" value="1"/>
</dbReference>
<dbReference type="Gene3D" id="3.30.60.30">
    <property type="match status" value="4"/>
</dbReference>
<keyword evidence="3" id="KW-1015">Disulfide bond</keyword>
<dbReference type="SMART" id="SM00280">
    <property type="entry name" value="KAZAL"/>
    <property type="match status" value="4"/>
</dbReference>
<dbReference type="EMBL" id="KQ459833">
    <property type="protein sequence ID" value="KPJ19777.1"/>
    <property type="molecule type" value="Genomic_DNA"/>
</dbReference>
<evidence type="ECO:0000313" key="5">
    <source>
        <dbReference type="EMBL" id="KPJ19777.1"/>
    </source>
</evidence>
<gene>
    <name evidence="5" type="ORF">RR48_07376</name>
</gene>
<evidence type="ECO:0000256" key="3">
    <source>
        <dbReference type="ARBA" id="ARBA00023157"/>
    </source>
</evidence>
<name>A0A194RQL2_PAPMA</name>
<evidence type="ECO:0000259" key="4">
    <source>
        <dbReference type="PROSITE" id="PS51465"/>
    </source>
</evidence>
<protein>
    <recommendedName>
        <fullName evidence="4">Kazal-like domain-containing protein</fullName>
    </recommendedName>
</protein>
<organism evidence="5 6">
    <name type="scientific">Papilio machaon</name>
    <name type="common">Old World swallowtail butterfly</name>
    <dbReference type="NCBI Taxonomy" id="76193"/>
    <lineage>
        <taxon>Eukaryota</taxon>
        <taxon>Metazoa</taxon>
        <taxon>Ecdysozoa</taxon>
        <taxon>Arthropoda</taxon>
        <taxon>Hexapoda</taxon>
        <taxon>Insecta</taxon>
        <taxon>Pterygota</taxon>
        <taxon>Neoptera</taxon>
        <taxon>Endopterygota</taxon>
        <taxon>Lepidoptera</taxon>
        <taxon>Glossata</taxon>
        <taxon>Ditrysia</taxon>
        <taxon>Papilionoidea</taxon>
        <taxon>Papilionidae</taxon>
        <taxon>Papilioninae</taxon>
        <taxon>Papilio</taxon>
    </lineage>
</organism>
<dbReference type="CDD" id="cd00104">
    <property type="entry name" value="KAZAL_FS"/>
    <property type="match status" value="4"/>
</dbReference>
<comment type="subcellular location">
    <subcellularLocation>
        <location evidence="1">Secreted</location>
    </subcellularLocation>
</comment>
<dbReference type="Proteomes" id="UP000053240">
    <property type="component" value="Unassembled WGS sequence"/>
</dbReference>
<keyword evidence="6" id="KW-1185">Reference proteome</keyword>
<evidence type="ECO:0000313" key="6">
    <source>
        <dbReference type="Proteomes" id="UP000053240"/>
    </source>
</evidence>
<dbReference type="SUPFAM" id="SSF100895">
    <property type="entry name" value="Kazal-type serine protease inhibitors"/>
    <property type="match status" value="4"/>
</dbReference>
<dbReference type="PANTHER" id="PTHR21179">
    <property type="entry name" value="SERINE-TYPE ENDOPEPTIDASE INHIBITOR"/>
    <property type="match status" value="1"/>
</dbReference>
<dbReference type="InterPro" id="IPR039932">
    <property type="entry name" value="Spink4-like"/>
</dbReference>
<dbReference type="AlphaFoldDB" id="A0A194RQL2"/>
<dbReference type="PROSITE" id="PS51465">
    <property type="entry name" value="KAZAL_2"/>
    <property type="match status" value="4"/>
</dbReference>
<feature type="domain" description="Kazal-like" evidence="4">
    <location>
        <begin position="120"/>
        <end position="157"/>
    </location>
</feature>
<dbReference type="GO" id="GO:0005576">
    <property type="term" value="C:extracellular region"/>
    <property type="evidence" value="ECO:0007669"/>
    <property type="project" value="UniProtKB-SubCell"/>
</dbReference>
<sequence>MGRSGDAQEGAFLTTEVFGLNLRNKRQAETNNNDLEDRYGFMLPSWYPTRLPPQLPMPDRRFPGQRPNFGQYPDQGFYPDPSLYPGLGMYPYPGPFPNPGMFPNPQPFPNPQTTTPAASDPNVDDCITNCPVTAEYNPVCGTNNVTYPNPGRLYCAQACGITFLTTEVFGLNLRNKRQAETNNNDLEDRYGFMLPSWYPTRLPPQLPMPDRRFPGQRPNFGRYPDQGFYPDPSLYPGLGMYPYPGPFPNPGMFPNPQPFPNPQTTTPAASDPTVDDCITNCPVTAEYNPVCGTNNVTYPNPGRLYCAQACGIIISLFLRPKADGKSWYRYDPSDRYDDRIIFEDNRDTRYRDNDFGELGQHDSHNGVGQKHPRDWNPDRVWFPDSGYEDRGITTKSTTDLPRQVTTISSREYYDECIKGCPTTSEYNPVCGTNRITYSNIGHLECARFCGLDVNLYRKLPCFTTETTIYPTTTTESDSQRRCIASCPTTPEYNPICGTNNVTYQNMGKLECAKICGIDVELKRLSPCPKPITTPPPNGDDFFNSVDQSSWSSNTDNNVFRPTTKAPHTTFTISQDILNNVFNVPTPDPSDYDFDVRFKE</sequence>
<keyword evidence="2" id="KW-0964">Secreted</keyword>
<feature type="domain" description="Kazal-like" evidence="4">
    <location>
        <begin position="271"/>
        <end position="328"/>
    </location>
</feature>
<evidence type="ECO:0000256" key="2">
    <source>
        <dbReference type="ARBA" id="ARBA00022525"/>
    </source>
</evidence>
<feature type="domain" description="Kazal-like" evidence="4">
    <location>
        <begin position="476"/>
        <end position="529"/>
    </location>
</feature>
<feature type="domain" description="Kazal-like" evidence="4">
    <location>
        <begin position="410"/>
        <end position="463"/>
    </location>
</feature>
<reference evidence="5 6" key="1">
    <citation type="journal article" date="2015" name="Nat. Commun.">
        <title>Outbred genome sequencing and CRISPR/Cas9 gene editing in butterflies.</title>
        <authorList>
            <person name="Li X."/>
            <person name="Fan D."/>
            <person name="Zhang W."/>
            <person name="Liu G."/>
            <person name="Zhang L."/>
            <person name="Zhao L."/>
            <person name="Fang X."/>
            <person name="Chen L."/>
            <person name="Dong Y."/>
            <person name="Chen Y."/>
            <person name="Ding Y."/>
            <person name="Zhao R."/>
            <person name="Feng M."/>
            <person name="Zhu Y."/>
            <person name="Feng Y."/>
            <person name="Jiang X."/>
            <person name="Zhu D."/>
            <person name="Xiang H."/>
            <person name="Feng X."/>
            <person name="Li S."/>
            <person name="Wang J."/>
            <person name="Zhang G."/>
            <person name="Kronforst M.R."/>
            <person name="Wang W."/>
        </authorList>
    </citation>
    <scope>NUCLEOTIDE SEQUENCE [LARGE SCALE GENOMIC DNA]</scope>
    <source>
        <strain evidence="5">Ya'a_city_454_Pm</strain>
        <tissue evidence="5">Whole body</tissue>
    </source>
</reference>
<dbReference type="GO" id="GO:0004867">
    <property type="term" value="F:serine-type endopeptidase inhibitor activity"/>
    <property type="evidence" value="ECO:0007669"/>
    <property type="project" value="InterPro"/>
</dbReference>
<proteinExistence type="predicted"/>
<dbReference type="InterPro" id="IPR036058">
    <property type="entry name" value="Kazal_dom_sf"/>
</dbReference>
<dbReference type="Pfam" id="PF07648">
    <property type="entry name" value="Kazal_2"/>
    <property type="match status" value="4"/>
</dbReference>
<accession>A0A194RQL2</accession>